<gene>
    <name evidence="1" type="ORF">HPB50_008568</name>
</gene>
<name>A0ACB7RTH7_HYAAI</name>
<proteinExistence type="predicted"/>
<evidence type="ECO:0000313" key="1">
    <source>
        <dbReference type="EMBL" id="KAH6925695.1"/>
    </source>
</evidence>
<dbReference type="EMBL" id="CM023487">
    <property type="protein sequence ID" value="KAH6925695.1"/>
    <property type="molecule type" value="Genomic_DNA"/>
</dbReference>
<keyword evidence="2" id="KW-1185">Reference proteome</keyword>
<accession>A0ACB7RTH7</accession>
<evidence type="ECO:0000313" key="2">
    <source>
        <dbReference type="Proteomes" id="UP000821845"/>
    </source>
</evidence>
<comment type="caution">
    <text evidence="1">The sequence shown here is derived from an EMBL/GenBank/DDBJ whole genome shotgun (WGS) entry which is preliminary data.</text>
</comment>
<dbReference type="Proteomes" id="UP000821845">
    <property type="component" value="Chromosome 7"/>
</dbReference>
<sequence>MMVGEFIAHLEDLDGHTDASGRLLQELAESIKLVLSATDYCLFGESLYESLQGMVIDEDRAGNLASDHRRIQLAFQNGFRR</sequence>
<organism evidence="1 2">
    <name type="scientific">Hyalomma asiaticum</name>
    <name type="common">Tick</name>
    <dbReference type="NCBI Taxonomy" id="266040"/>
    <lineage>
        <taxon>Eukaryota</taxon>
        <taxon>Metazoa</taxon>
        <taxon>Ecdysozoa</taxon>
        <taxon>Arthropoda</taxon>
        <taxon>Chelicerata</taxon>
        <taxon>Arachnida</taxon>
        <taxon>Acari</taxon>
        <taxon>Parasitiformes</taxon>
        <taxon>Ixodida</taxon>
        <taxon>Ixodoidea</taxon>
        <taxon>Ixodidae</taxon>
        <taxon>Hyalomminae</taxon>
        <taxon>Hyalomma</taxon>
    </lineage>
</organism>
<protein>
    <submittedName>
        <fullName evidence="1">Uncharacterized protein</fullName>
    </submittedName>
</protein>
<reference evidence="1" key="1">
    <citation type="submission" date="2020-05" db="EMBL/GenBank/DDBJ databases">
        <title>Large-scale comparative analyses of tick genomes elucidate their genetic diversity and vector capacities.</title>
        <authorList>
            <person name="Jia N."/>
            <person name="Wang J."/>
            <person name="Shi W."/>
            <person name="Du L."/>
            <person name="Sun Y."/>
            <person name="Zhan W."/>
            <person name="Jiang J."/>
            <person name="Wang Q."/>
            <person name="Zhang B."/>
            <person name="Ji P."/>
            <person name="Sakyi L.B."/>
            <person name="Cui X."/>
            <person name="Yuan T."/>
            <person name="Jiang B."/>
            <person name="Yang W."/>
            <person name="Lam T.T.-Y."/>
            <person name="Chang Q."/>
            <person name="Ding S."/>
            <person name="Wang X."/>
            <person name="Zhu J."/>
            <person name="Ruan X."/>
            <person name="Zhao L."/>
            <person name="Wei J."/>
            <person name="Que T."/>
            <person name="Du C."/>
            <person name="Cheng J."/>
            <person name="Dai P."/>
            <person name="Han X."/>
            <person name="Huang E."/>
            <person name="Gao Y."/>
            <person name="Liu J."/>
            <person name="Shao H."/>
            <person name="Ye R."/>
            <person name="Li L."/>
            <person name="Wei W."/>
            <person name="Wang X."/>
            <person name="Wang C."/>
            <person name="Yang T."/>
            <person name="Huo Q."/>
            <person name="Li W."/>
            <person name="Guo W."/>
            <person name="Chen H."/>
            <person name="Zhou L."/>
            <person name="Ni X."/>
            <person name="Tian J."/>
            <person name="Zhou Y."/>
            <person name="Sheng Y."/>
            <person name="Liu T."/>
            <person name="Pan Y."/>
            <person name="Xia L."/>
            <person name="Li J."/>
            <person name="Zhao F."/>
            <person name="Cao W."/>
        </authorList>
    </citation>
    <scope>NUCLEOTIDE SEQUENCE</scope>
    <source>
        <strain evidence="1">Hyas-2018</strain>
    </source>
</reference>